<reference evidence="4" key="2">
    <citation type="submission" date="2021-05" db="UniProtKB">
        <authorList>
            <consortium name="EnsemblPlants"/>
        </authorList>
    </citation>
    <scope>IDENTIFICATION</scope>
    <source>
        <strain evidence="4">subsp. malaccensis</strain>
    </source>
</reference>
<feature type="repeat" description="PPR" evidence="2">
    <location>
        <begin position="413"/>
        <end position="447"/>
    </location>
</feature>
<dbReference type="EMBL" id="HG996471">
    <property type="protein sequence ID" value="CAG1848243.1"/>
    <property type="molecule type" value="Genomic_DNA"/>
</dbReference>
<keyword evidence="5" id="KW-1185">Reference proteome</keyword>
<dbReference type="InterPro" id="IPR002885">
    <property type="entry name" value="PPR_rpt"/>
</dbReference>
<evidence type="ECO:0000256" key="2">
    <source>
        <dbReference type="PROSITE-ProRule" id="PRU00708"/>
    </source>
</evidence>
<organism evidence="4 5">
    <name type="scientific">Musa acuminata subsp. malaccensis</name>
    <name type="common">Wild banana</name>
    <name type="synonym">Musa malaccensis</name>
    <dbReference type="NCBI Taxonomy" id="214687"/>
    <lineage>
        <taxon>Eukaryota</taxon>
        <taxon>Viridiplantae</taxon>
        <taxon>Streptophyta</taxon>
        <taxon>Embryophyta</taxon>
        <taxon>Tracheophyta</taxon>
        <taxon>Spermatophyta</taxon>
        <taxon>Magnoliopsida</taxon>
        <taxon>Liliopsida</taxon>
        <taxon>Zingiberales</taxon>
        <taxon>Musaceae</taxon>
        <taxon>Musa</taxon>
    </lineage>
</organism>
<evidence type="ECO:0000313" key="3">
    <source>
        <dbReference type="EMBL" id="CAG1848243.1"/>
    </source>
</evidence>
<feature type="repeat" description="PPR" evidence="2">
    <location>
        <begin position="308"/>
        <end position="342"/>
    </location>
</feature>
<name>A0A804JNJ2_MUSAM</name>
<dbReference type="OrthoDB" id="185373at2759"/>
<dbReference type="Pfam" id="PF12854">
    <property type="entry name" value="PPR_1"/>
    <property type="match status" value="1"/>
</dbReference>
<reference evidence="3" key="1">
    <citation type="submission" date="2021-03" db="EMBL/GenBank/DDBJ databases">
        <authorList>
            <consortium name="Genoscope - CEA"/>
            <person name="William W."/>
        </authorList>
    </citation>
    <scope>NUCLEOTIDE SEQUENCE</scope>
    <source>
        <strain evidence="3">Doubled-haploid Pahang</strain>
    </source>
</reference>
<dbReference type="Proteomes" id="UP000012960">
    <property type="component" value="Unplaced"/>
</dbReference>
<dbReference type="SUPFAM" id="SSF48452">
    <property type="entry name" value="TPR-like"/>
    <property type="match status" value="1"/>
</dbReference>
<dbReference type="Pfam" id="PF01535">
    <property type="entry name" value="PPR"/>
    <property type="match status" value="2"/>
</dbReference>
<dbReference type="Pfam" id="PF13041">
    <property type="entry name" value="PPR_2"/>
    <property type="match status" value="3"/>
</dbReference>
<dbReference type="NCBIfam" id="TIGR00756">
    <property type="entry name" value="PPR"/>
    <property type="match status" value="7"/>
</dbReference>
<dbReference type="PANTHER" id="PTHR45613">
    <property type="entry name" value="PENTATRICOPEPTIDE REPEAT-CONTAINING PROTEIN"/>
    <property type="match status" value="1"/>
</dbReference>
<feature type="repeat" description="PPR" evidence="2">
    <location>
        <begin position="238"/>
        <end position="272"/>
    </location>
</feature>
<feature type="repeat" description="PPR" evidence="2">
    <location>
        <begin position="273"/>
        <end position="307"/>
    </location>
</feature>
<keyword evidence="1" id="KW-0677">Repeat</keyword>
<proteinExistence type="predicted"/>
<gene>
    <name evidence="3" type="ORF">GSMUA_180380.1</name>
</gene>
<dbReference type="InParanoid" id="A0A804JNJ2"/>
<dbReference type="EnsemblPlants" id="Ma06_t34170.1">
    <property type="protein sequence ID" value="Ma06_p34170.1"/>
    <property type="gene ID" value="Ma06_g34170"/>
</dbReference>
<accession>A0A804JNJ2</accession>
<feature type="repeat" description="PPR" evidence="2">
    <location>
        <begin position="378"/>
        <end position="412"/>
    </location>
</feature>
<sequence>METIPSLSMSSLRPIAPVLSSSSTHLLLRECLFLESSFWEKHPPIAKHRRGKPYRLKALVFMCKTSTRDTQGLESLEFRRNSRFGTHTEAELLDLVEEEESEILDFVTENGELVEEDFGTAKGELLNLAVENDISLVDEKEEENDERAERVVPIDSANEQDEICTKRDGDLNVGGLIKRIIGLPIEERVKILDLFESDGKSLTISDCNDILTALVKSGEHELAVSFFSELPRLGITPDSWSFSIMVECLCKKNEPDEALRFLEDMVRRGFRPNAVTFNRLMNCLCKRGRMKKAFEIVEIMSQMGCEPSIRTYNSLISGLCYVGRLEEAIELLRKIKNSSTSPDIYTYILVIDGFCKVGRSDEARELLGEAEGMDLLPNIGTYNSLLNGYCKEGRPLEGLHLLKRMQRGDCPPDFSSYSIILQGLLRCGEVSAAWRTYRKMRDAGFQVEERAMNTLLRGVCKQPVIDEKVLNDAMELLDAITEIGHNPSVYTYCLMVKALAIGGEIDKALFHLQEMVRIGYCPRMMTYNVVLRVLCGGGRGDDALDVLVLMIERGTIPSGSSFGILLGELCQQGRVLDAFGVYAAAIKRGVVLHWKPNKGFNVQTVIQHSQGVQ</sequence>
<evidence type="ECO:0000256" key="1">
    <source>
        <dbReference type="ARBA" id="ARBA00022737"/>
    </source>
</evidence>
<dbReference type="OMA" id="IMIRCHC"/>
<evidence type="ECO:0000313" key="5">
    <source>
        <dbReference type="Proteomes" id="UP000012960"/>
    </source>
</evidence>
<dbReference type="PANTHER" id="PTHR45613:SF9">
    <property type="entry name" value="MITOCHONDRIAL GROUP I INTRON SPLICING FACTOR CCM1"/>
    <property type="match status" value="1"/>
</dbReference>
<evidence type="ECO:0000313" key="4">
    <source>
        <dbReference type="EnsemblPlants" id="Ma06_p34170.1"/>
    </source>
</evidence>
<dbReference type="AlphaFoldDB" id="A0A804JNJ2"/>
<dbReference type="PROSITE" id="PS51375">
    <property type="entry name" value="PPR"/>
    <property type="match status" value="9"/>
</dbReference>
<feature type="repeat" description="PPR" evidence="2">
    <location>
        <begin position="343"/>
        <end position="377"/>
    </location>
</feature>
<dbReference type="Gene3D" id="1.25.40.10">
    <property type="entry name" value="Tetratricopeptide repeat domain"/>
    <property type="match status" value="4"/>
</dbReference>
<dbReference type="Gramene" id="Ma06_t34170.1">
    <property type="protein sequence ID" value="Ma06_p34170.1"/>
    <property type="gene ID" value="Ma06_g34170"/>
</dbReference>
<feature type="repeat" description="PPR" evidence="2">
    <location>
        <begin position="523"/>
        <end position="557"/>
    </location>
</feature>
<feature type="repeat" description="PPR" evidence="2">
    <location>
        <begin position="203"/>
        <end position="237"/>
    </location>
</feature>
<protein>
    <submittedName>
        <fullName evidence="3">(wild Malaysian banana) hypothetical protein</fullName>
    </submittedName>
</protein>
<feature type="repeat" description="PPR" evidence="2">
    <location>
        <begin position="488"/>
        <end position="522"/>
    </location>
</feature>
<dbReference type="InterPro" id="IPR011990">
    <property type="entry name" value="TPR-like_helical_dom_sf"/>
</dbReference>